<name>A0A6H5J5P9_9HYME</name>
<feature type="compositionally biased region" description="Basic residues" evidence="1">
    <location>
        <begin position="25"/>
        <end position="37"/>
    </location>
</feature>
<evidence type="ECO:0000256" key="1">
    <source>
        <dbReference type="SAM" id="MobiDB-lite"/>
    </source>
</evidence>
<evidence type="ECO:0000313" key="2">
    <source>
        <dbReference type="EMBL" id="CAB0042786.1"/>
    </source>
</evidence>
<feature type="non-terminal residue" evidence="2">
    <location>
        <position position="192"/>
    </location>
</feature>
<accession>A0A6H5J5P9</accession>
<organism evidence="2 3">
    <name type="scientific">Trichogramma brassicae</name>
    <dbReference type="NCBI Taxonomy" id="86971"/>
    <lineage>
        <taxon>Eukaryota</taxon>
        <taxon>Metazoa</taxon>
        <taxon>Ecdysozoa</taxon>
        <taxon>Arthropoda</taxon>
        <taxon>Hexapoda</taxon>
        <taxon>Insecta</taxon>
        <taxon>Pterygota</taxon>
        <taxon>Neoptera</taxon>
        <taxon>Endopterygota</taxon>
        <taxon>Hymenoptera</taxon>
        <taxon>Apocrita</taxon>
        <taxon>Proctotrupomorpha</taxon>
        <taxon>Chalcidoidea</taxon>
        <taxon>Trichogrammatidae</taxon>
        <taxon>Trichogramma</taxon>
    </lineage>
</organism>
<gene>
    <name evidence="2" type="ORF">TBRA_LOCUS14389</name>
</gene>
<evidence type="ECO:0000313" key="3">
    <source>
        <dbReference type="Proteomes" id="UP000479190"/>
    </source>
</evidence>
<feature type="region of interest" description="Disordered" evidence="1">
    <location>
        <begin position="20"/>
        <end position="40"/>
    </location>
</feature>
<protein>
    <submittedName>
        <fullName evidence="2">Uncharacterized protein</fullName>
    </submittedName>
</protein>
<dbReference type="AlphaFoldDB" id="A0A6H5J5P9"/>
<dbReference type="EMBL" id="CADCXV010001216">
    <property type="protein sequence ID" value="CAB0042786.1"/>
    <property type="molecule type" value="Genomic_DNA"/>
</dbReference>
<keyword evidence="3" id="KW-1185">Reference proteome</keyword>
<dbReference type="Proteomes" id="UP000479190">
    <property type="component" value="Unassembled WGS sequence"/>
</dbReference>
<sequence length="192" mass="22090">MGIAYIYCLRKIARINASKSISRSDRRRRRRRWRHSTPTRTSVAPILRENSKINAQSAHEISRGITVYESTKRIHSAAILDLVDDFLQYFEVSNNINSYAHHGQVKGVANTLELWSALSALSCTNHTPRRLPGKPVFSISIFSSYPQHTQDVRNSLSNSDFDSKFRNGLMPRTWDRWHGSPRRSSPSSRVFF</sequence>
<proteinExistence type="predicted"/>
<reference evidence="2 3" key="1">
    <citation type="submission" date="2020-02" db="EMBL/GenBank/DDBJ databases">
        <authorList>
            <person name="Ferguson B K."/>
        </authorList>
    </citation>
    <scope>NUCLEOTIDE SEQUENCE [LARGE SCALE GENOMIC DNA]</scope>
</reference>